<dbReference type="EMBL" id="CP139558">
    <property type="protein sequence ID" value="WPU91273.1"/>
    <property type="molecule type" value="Genomic_DNA"/>
</dbReference>
<reference evidence="1 2" key="1">
    <citation type="submission" date="2023-11" db="EMBL/GenBank/DDBJ databases">
        <title>Analysis of the Genomes of Mucilaginibacter gossypii cycad 4 and M. sabulilitoris SNA2: microbes with the potential for plant growth promotion.</title>
        <authorList>
            <person name="Hirsch A.M."/>
            <person name="Humm E."/>
            <person name="Rubbi M."/>
            <person name="Del Vecchio G."/>
            <person name="Ha S.M."/>
            <person name="Pellegrini M."/>
            <person name="Gunsalus R.P."/>
        </authorList>
    </citation>
    <scope>NUCLEOTIDE SEQUENCE [LARGE SCALE GENOMIC DNA]</scope>
    <source>
        <strain evidence="1 2">SNA2</strain>
    </source>
</reference>
<name>A0ABZ0TE61_9SPHI</name>
<sequence>MSQNNNLKRSLIPQSASKVNTNPKFIDKNAALMKGWQSDGDKANVLISIKFIQHDFQCFSGWQKDEMNLFWDFSRRIHESTWSNIYSQSGKLEKTGFGITNISRGQYPKSEFINSLSPDIGIVELRVSKKMRVHGFRFGAIFYLCFLDRNHEICP</sequence>
<dbReference type="Proteomes" id="UP001324380">
    <property type="component" value="Chromosome"/>
</dbReference>
<evidence type="ECO:0000313" key="2">
    <source>
        <dbReference type="Proteomes" id="UP001324380"/>
    </source>
</evidence>
<dbReference type="RefSeq" id="WP_321560439.1">
    <property type="nucleotide sequence ID" value="NZ_CP139558.1"/>
</dbReference>
<evidence type="ECO:0000313" key="1">
    <source>
        <dbReference type="EMBL" id="WPU91273.1"/>
    </source>
</evidence>
<protein>
    <submittedName>
        <fullName evidence="1">Uncharacterized protein</fullName>
    </submittedName>
</protein>
<keyword evidence="2" id="KW-1185">Reference proteome</keyword>
<proteinExistence type="predicted"/>
<gene>
    <name evidence="1" type="ORF">SNE25_18310</name>
</gene>
<organism evidence="1 2">
    <name type="scientific">Mucilaginibacter sabulilitoris</name>
    <dbReference type="NCBI Taxonomy" id="1173583"/>
    <lineage>
        <taxon>Bacteria</taxon>
        <taxon>Pseudomonadati</taxon>
        <taxon>Bacteroidota</taxon>
        <taxon>Sphingobacteriia</taxon>
        <taxon>Sphingobacteriales</taxon>
        <taxon>Sphingobacteriaceae</taxon>
        <taxon>Mucilaginibacter</taxon>
    </lineage>
</organism>
<accession>A0ABZ0TE61</accession>